<reference evidence="2" key="1">
    <citation type="submission" date="2022-11" db="UniProtKB">
        <authorList>
            <consortium name="WormBaseParasite"/>
        </authorList>
    </citation>
    <scope>IDENTIFICATION</scope>
</reference>
<name>A0A915IZM5_ROMCU</name>
<dbReference type="Proteomes" id="UP000887565">
    <property type="component" value="Unplaced"/>
</dbReference>
<proteinExistence type="predicted"/>
<evidence type="ECO:0000313" key="1">
    <source>
        <dbReference type="Proteomes" id="UP000887565"/>
    </source>
</evidence>
<protein>
    <submittedName>
        <fullName evidence="2">Uncharacterized protein</fullName>
    </submittedName>
</protein>
<organism evidence="1 2">
    <name type="scientific">Romanomermis culicivorax</name>
    <name type="common">Nematode worm</name>
    <dbReference type="NCBI Taxonomy" id="13658"/>
    <lineage>
        <taxon>Eukaryota</taxon>
        <taxon>Metazoa</taxon>
        <taxon>Ecdysozoa</taxon>
        <taxon>Nematoda</taxon>
        <taxon>Enoplea</taxon>
        <taxon>Dorylaimia</taxon>
        <taxon>Mermithida</taxon>
        <taxon>Mermithoidea</taxon>
        <taxon>Mermithidae</taxon>
        <taxon>Romanomermis</taxon>
    </lineage>
</organism>
<keyword evidence="1" id="KW-1185">Reference proteome</keyword>
<evidence type="ECO:0000313" key="2">
    <source>
        <dbReference type="WBParaSite" id="nRc.2.0.1.t19661-RA"/>
    </source>
</evidence>
<dbReference type="AlphaFoldDB" id="A0A915IZM5"/>
<sequence>MSDCRNDVNGLLKNCRAAGNRSVSLDTSRAHMAEMVAFSVRFSGKKPILRASSYSGGEMSMFWIMRYASKWMALTTGSLFFF</sequence>
<accession>A0A915IZM5</accession>
<dbReference type="WBParaSite" id="nRc.2.0.1.t19661-RA">
    <property type="protein sequence ID" value="nRc.2.0.1.t19661-RA"/>
    <property type="gene ID" value="nRc.2.0.1.g19661"/>
</dbReference>